<evidence type="ECO:0000313" key="1">
    <source>
        <dbReference type="EMBL" id="AZI32844.1"/>
    </source>
</evidence>
<accession>A0A3G8XRI2</accession>
<sequence length="316" mass="34967">MIMKILNKILYTFLAIVLLTSCGNKSQNKSEENSVAQTEEIRIKKPDELGMNADSLAGKVQEQAIDAVESLNDQIVAEASEAIGQVYVALDALEAKDTKGALVALEKSTGKLNILLARKPDLALVPIEVSVKTVDLVTDLETIRDIKRAARKALKENHFQVLRYELAKLASELQVTKVELPLATFPEAMKLAAALIDKGKTDEAKVVLYTALNTLVISEERIPLPILRAQALIAQAITDDASNEDKKKEVLALLDNAEYQLIMAEELGYGDRDREYEELNKTIKELKKSVKDNGDSQALFEKFKTKLADFKKRIAS</sequence>
<evidence type="ECO:0000313" key="2">
    <source>
        <dbReference type="Proteomes" id="UP000270185"/>
    </source>
</evidence>
<reference evidence="2" key="1">
    <citation type="submission" date="2018-11" db="EMBL/GenBank/DDBJ databases">
        <title>Proposal to divide the Flavobacteriaceae and reorganize its genera based on Amino Acid Identity values calculated from whole genome sequences.</title>
        <authorList>
            <person name="Nicholson A.C."/>
            <person name="Gulvik C.A."/>
            <person name="Whitney A.M."/>
            <person name="Humrighouse B.W."/>
            <person name="Bell M."/>
            <person name="Holmes B."/>
            <person name="Steigerwalt A.G."/>
            <person name="Villarma A."/>
            <person name="Sheth M."/>
            <person name="Batra D."/>
            <person name="Pryor J."/>
            <person name="Bernardet J.-F."/>
            <person name="Hugo C."/>
            <person name="Kampfer P."/>
            <person name="Newman J.D."/>
            <person name="McQuiston J.R."/>
        </authorList>
    </citation>
    <scope>NUCLEOTIDE SEQUENCE [LARGE SCALE GENOMIC DNA]</scope>
    <source>
        <strain evidence="2">G0081</strain>
    </source>
</reference>
<keyword evidence="2" id="KW-1185">Reference proteome</keyword>
<dbReference type="PROSITE" id="PS51257">
    <property type="entry name" value="PROKAR_LIPOPROTEIN"/>
    <property type="match status" value="1"/>
</dbReference>
<name>A0A3G8XRI2_9FLAO</name>
<dbReference type="Proteomes" id="UP000270185">
    <property type="component" value="Chromosome"/>
</dbReference>
<dbReference type="EMBL" id="CP034159">
    <property type="protein sequence ID" value="AZI32844.1"/>
    <property type="molecule type" value="Genomic_DNA"/>
</dbReference>
<dbReference type="AlphaFoldDB" id="A0A3G8XRI2"/>
<dbReference type="KEGG" id="ccas:EIB73_06410"/>
<evidence type="ECO:0008006" key="3">
    <source>
        <dbReference type="Google" id="ProtNLM"/>
    </source>
</evidence>
<protein>
    <recommendedName>
        <fullName evidence="3">YfdX family protein</fullName>
    </recommendedName>
</protein>
<dbReference type="OrthoDB" id="1233024at2"/>
<organism evidence="1 2">
    <name type="scientific">Kaistella carnis</name>
    <dbReference type="NCBI Taxonomy" id="1241979"/>
    <lineage>
        <taxon>Bacteria</taxon>
        <taxon>Pseudomonadati</taxon>
        <taxon>Bacteroidota</taxon>
        <taxon>Flavobacteriia</taxon>
        <taxon>Flavobacteriales</taxon>
        <taxon>Weeksellaceae</taxon>
        <taxon>Chryseobacterium group</taxon>
        <taxon>Kaistella</taxon>
    </lineage>
</organism>
<proteinExistence type="predicted"/>
<dbReference type="InterPro" id="IPR021236">
    <property type="entry name" value="Uncharacterised_YfdX"/>
</dbReference>
<gene>
    <name evidence="1" type="ORF">EIB73_06410</name>
</gene>
<dbReference type="Pfam" id="PF10938">
    <property type="entry name" value="YfdX"/>
    <property type="match status" value="1"/>
</dbReference>